<evidence type="ECO:0000313" key="2">
    <source>
        <dbReference type="Proteomes" id="UP001151760"/>
    </source>
</evidence>
<keyword evidence="2" id="KW-1185">Reference proteome</keyword>
<proteinExistence type="predicted"/>
<organism evidence="1 2">
    <name type="scientific">Tanacetum coccineum</name>
    <dbReference type="NCBI Taxonomy" id="301880"/>
    <lineage>
        <taxon>Eukaryota</taxon>
        <taxon>Viridiplantae</taxon>
        <taxon>Streptophyta</taxon>
        <taxon>Embryophyta</taxon>
        <taxon>Tracheophyta</taxon>
        <taxon>Spermatophyta</taxon>
        <taxon>Magnoliopsida</taxon>
        <taxon>eudicotyledons</taxon>
        <taxon>Gunneridae</taxon>
        <taxon>Pentapetalae</taxon>
        <taxon>asterids</taxon>
        <taxon>campanulids</taxon>
        <taxon>Asterales</taxon>
        <taxon>Asteraceae</taxon>
        <taxon>Asteroideae</taxon>
        <taxon>Anthemideae</taxon>
        <taxon>Anthemidinae</taxon>
        <taxon>Tanacetum</taxon>
    </lineage>
</organism>
<gene>
    <name evidence="1" type="ORF">Tco_0952478</name>
</gene>
<protein>
    <submittedName>
        <fullName evidence="1">Uncharacterized protein</fullName>
    </submittedName>
</protein>
<reference evidence="1" key="1">
    <citation type="journal article" date="2022" name="Int. J. Mol. Sci.">
        <title>Draft Genome of Tanacetum Coccineum: Genomic Comparison of Closely Related Tanacetum-Family Plants.</title>
        <authorList>
            <person name="Yamashiro T."/>
            <person name="Shiraishi A."/>
            <person name="Nakayama K."/>
            <person name="Satake H."/>
        </authorList>
    </citation>
    <scope>NUCLEOTIDE SEQUENCE</scope>
</reference>
<comment type="caution">
    <text evidence="1">The sequence shown here is derived from an EMBL/GenBank/DDBJ whole genome shotgun (WGS) entry which is preliminary data.</text>
</comment>
<sequence length="103" mass="11524">MEILPVSSSNSTAVVPVMRTSKYGESNTSMLDDPTLQARNPIKEILLKLNLPDHSDKDYINDTIGYDQINRDIIFDDPNVNVNSGSVEHDYNAYASYESEQLA</sequence>
<reference evidence="1" key="2">
    <citation type="submission" date="2022-01" db="EMBL/GenBank/DDBJ databases">
        <authorList>
            <person name="Yamashiro T."/>
            <person name="Shiraishi A."/>
            <person name="Satake H."/>
            <person name="Nakayama K."/>
        </authorList>
    </citation>
    <scope>NUCLEOTIDE SEQUENCE</scope>
</reference>
<evidence type="ECO:0000313" key="1">
    <source>
        <dbReference type="EMBL" id="GJT43763.1"/>
    </source>
</evidence>
<dbReference type="EMBL" id="BQNB010015756">
    <property type="protein sequence ID" value="GJT43763.1"/>
    <property type="molecule type" value="Genomic_DNA"/>
</dbReference>
<name>A0ABQ5DXP5_9ASTR</name>
<dbReference type="Proteomes" id="UP001151760">
    <property type="component" value="Unassembled WGS sequence"/>
</dbReference>
<accession>A0ABQ5DXP5</accession>